<dbReference type="Proteomes" id="UP000605970">
    <property type="component" value="Unassembled WGS sequence"/>
</dbReference>
<sequence>MSDKNSPKEPLVRICSTPKSKRMKPRRLTMPSKLRTPKWNNVDEIVKRYSMQLEAKPEEKLSEECLEEINTLEKTFQELDDFELQMESVKNSPIDIDENKNNDEAKDVVMKETKIGKKVNKGRKMIHTKNVQTPILKENNNEHSHRRSIRHLLT</sequence>
<dbReference type="AlphaFoldDB" id="A0A8S9ZLS0"/>
<proteinExistence type="predicted"/>
<feature type="compositionally biased region" description="Basic and acidic residues" evidence="1">
    <location>
        <begin position="1"/>
        <end position="11"/>
    </location>
</feature>
<comment type="caution">
    <text evidence="2">The sequence shown here is derived from an EMBL/GenBank/DDBJ whole genome shotgun (WGS) entry which is preliminary data.</text>
</comment>
<gene>
    <name evidence="2" type="ORF">Mgra_00006411</name>
</gene>
<evidence type="ECO:0000256" key="1">
    <source>
        <dbReference type="SAM" id="MobiDB-lite"/>
    </source>
</evidence>
<evidence type="ECO:0000313" key="2">
    <source>
        <dbReference type="EMBL" id="KAF7634233.1"/>
    </source>
</evidence>
<evidence type="ECO:0000313" key="3">
    <source>
        <dbReference type="Proteomes" id="UP000605970"/>
    </source>
</evidence>
<feature type="compositionally biased region" description="Basic residues" evidence="1">
    <location>
        <begin position="116"/>
        <end position="127"/>
    </location>
</feature>
<feature type="region of interest" description="Disordered" evidence="1">
    <location>
        <begin position="114"/>
        <end position="154"/>
    </location>
</feature>
<protein>
    <submittedName>
        <fullName evidence="2">Uncharacterized protein</fullName>
    </submittedName>
</protein>
<feature type="region of interest" description="Disordered" evidence="1">
    <location>
        <begin position="1"/>
        <end position="27"/>
    </location>
</feature>
<reference evidence="2" key="1">
    <citation type="journal article" date="2020" name="Ecol. Evol.">
        <title>Genome structure and content of the rice root-knot nematode (Meloidogyne graminicola).</title>
        <authorList>
            <person name="Phan N.T."/>
            <person name="Danchin E.G.J."/>
            <person name="Klopp C."/>
            <person name="Perfus-Barbeoch L."/>
            <person name="Kozlowski D.K."/>
            <person name="Koutsovoulos G.D."/>
            <person name="Lopez-Roques C."/>
            <person name="Bouchez O."/>
            <person name="Zahm M."/>
            <person name="Besnard G."/>
            <person name="Bellafiore S."/>
        </authorList>
    </citation>
    <scope>NUCLEOTIDE SEQUENCE</scope>
    <source>
        <strain evidence="2">VN-18</strain>
    </source>
</reference>
<dbReference type="OrthoDB" id="5905433at2759"/>
<feature type="compositionally biased region" description="Basic residues" evidence="1">
    <location>
        <begin position="144"/>
        <end position="154"/>
    </location>
</feature>
<name>A0A8S9ZLS0_9BILA</name>
<organism evidence="2 3">
    <name type="scientific">Meloidogyne graminicola</name>
    <dbReference type="NCBI Taxonomy" id="189291"/>
    <lineage>
        <taxon>Eukaryota</taxon>
        <taxon>Metazoa</taxon>
        <taxon>Ecdysozoa</taxon>
        <taxon>Nematoda</taxon>
        <taxon>Chromadorea</taxon>
        <taxon>Rhabditida</taxon>
        <taxon>Tylenchina</taxon>
        <taxon>Tylenchomorpha</taxon>
        <taxon>Tylenchoidea</taxon>
        <taxon>Meloidogynidae</taxon>
        <taxon>Meloidogyninae</taxon>
        <taxon>Meloidogyne</taxon>
    </lineage>
</organism>
<accession>A0A8S9ZLS0</accession>
<dbReference type="EMBL" id="JABEBT010000062">
    <property type="protein sequence ID" value="KAF7634233.1"/>
    <property type="molecule type" value="Genomic_DNA"/>
</dbReference>
<keyword evidence="3" id="KW-1185">Reference proteome</keyword>